<dbReference type="Pfam" id="PF04773">
    <property type="entry name" value="FecR"/>
    <property type="match status" value="1"/>
</dbReference>
<dbReference type="Gene3D" id="2.60.120.1440">
    <property type="match status" value="1"/>
</dbReference>
<dbReference type="InterPro" id="IPR006860">
    <property type="entry name" value="FecR"/>
</dbReference>
<keyword evidence="1" id="KW-0812">Transmembrane</keyword>
<dbReference type="PANTHER" id="PTHR30273:SF2">
    <property type="entry name" value="PROTEIN FECR"/>
    <property type="match status" value="1"/>
</dbReference>
<organism evidence="4">
    <name type="scientific">Phenylobacterium glaciei</name>
    <dbReference type="NCBI Taxonomy" id="2803784"/>
    <lineage>
        <taxon>Bacteria</taxon>
        <taxon>Pseudomonadati</taxon>
        <taxon>Pseudomonadota</taxon>
        <taxon>Alphaproteobacteria</taxon>
        <taxon>Caulobacterales</taxon>
        <taxon>Caulobacteraceae</taxon>
        <taxon>Phenylobacterium</taxon>
    </lineage>
</organism>
<feature type="domain" description="FecR N-terminal" evidence="3">
    <location>
        <begin position="15"/>
        <end position="55"/>
    </location>
</feature>
<accession>A0A974P5T5</accession>
<feature type="transmembrane region" description="Helical" evidence="1">
    <location>
        <begin position="87"/>
        <end position="109"/>
    </location>
</feature>
<gene>
    <name evidence="4" type="ORF">JKL49_11835</name>
</gene>
<dbReference type="InterPro" id="IPR032623">
    <property type="entry name" value="FecR_N"/>
</dbReference>
<dbReference type="Gene3D" id="3.55.50.30">
    <property type="match status" value="1"/>
</dbReference>
<dbReference type="GO" id="GO:0016989">
    <property type="term" value="F:sigma factor antagonist activity"/>
    <property type="evidence" value="ECO:0007669"/>
    <property type="project" value="TreeGrafter"/>
</dbReference>
<keyword evidence="1" id="KW-1133">Transmembrane helix</keyword>
<feature type="domain" description="FecR protein" evidence="2">
    <location>
        <begin position="116"/>
        <end position="208"/>
    </location>
</feature>
<dbReference type="InterPro" id="IPR012373">
    <property type="entry name" value="Ferrdict_sens_TM"/>
</dbReference>
<name>A0A974P5T5_9CAUL</name>
<reference evidence="4" key="1">
    <citation type="submission" date="2021-01" db="EMBL/GenBank/DDBJ databases">
        <title>Genome sequence of Phenylobacterium sp. 20VBR1 isolated from a valley glaceir, Ny-Alesund, Svalbard.</title>
        <authorList>
            <person name="Thomas F.A."/>
            <person name="Krishnan K.P."/>
            <person name="Sinha R.K."/>
        </authorList>
    </citation>
    <scope>NUCLEOTIDE SEQUENCE</scope>
    <source>
        <strain evidence="4">20VBR1</strain>
    </source>
</reference>
<dbReference type="EMBL" id="CP068570">
    <property type="protein sequence ID" value="QQZ51609.1"/>
    <property type="molecule type" value="Genomic_DNA"/>
</dbReference>
<dbReference type="Pfam" id="PF16220">
    <property type="entry name" value="DUF4880"/>
    <property type="match status" value="1"/>
</dbReference>
<evidence type="ECO:0000313" key="4">
    <source>
        <dbReference type="EMBL" id="QQZ51609.1"/>
    </source>
</evidence>
<evidence type="ECO:0000256" key="1">
    <source>
        <dbReference type="SAM" id="Phobius"/>
    </source>
</evidence>
<dbReference type="AlphaFoldDB" id="A0A974P5T5"/>
<evidence type="ECO:0000259" key="2">
    <source>
        <dbReference type="Pfam" id="PF04773"/>
    </source>
</evidence>
<dbReference type="PANTHER" id="PTHR30273">
    <property type="entry name" value="PERIPLASMIC SIGNAL SENSOR AND SIGMA FACTOR ACTIVATOR FECR-RELATED"/>
    <property type="match status" value="1"/>
</dbReference>
<evidence type="ECO:0000259" key="3">
    <source>
        <dbReference type="Pfam" id="PF16220"/>
    </source>
</evidence>
<proteinExistence type="predicted"/>
<sequence length="344" mass="37148">MIGELQDRAQERLAQASDWIARLQADDLTEADGLAFDSWLGATPDNARAYDQALAVWNAVGASSHDIVLELTRLERRRARQGLGRRWLVGAGSLAAAAALVVVVLPSLASKPATETYATANGQHRVVTLADGSKIELNAETQLAVTLGRDERRVVMGEGEAIFDVAADRDRPFTIATGHQVVRVVGTQFDVRNRQGGVAVTVARGVVEVGPAQRAPGRTYVLRPGQRLAIGGRATRLSTIEPAVAFSWRTGRVVYRDEPLSNVVADLNRQFAKPILIADVELGRTPISGVLVMDSQSDVVRRLALMLPIAAIDSRKAWCFTENRRRSGGVRSIGVGQFWALSSA</sequence>
<dbReference type="PIRSF" id="PIRSF018266">
    <property type="entry name" value="FecR"/>
    <property type="match status" value="1"/>
</dbReference>
<keyword evidence="1" id="KW-0472">Membrane</keyword>
<protein>
    <submittedName>
        <fullName evidence="4">FecR domain-containing protein</fullName>
    </submittedName>
</protein>